<dbReference type="RefSeq" id="YP_006906318.1">
    <property type="nucleotide sequence ID" value="NC_018837.1"/>
</dbReference>
<accession>J9QGR0</accession>
<organism evidence="1 2">
    <name type="scientific">Pectobacterium phage My1</name>
    <dbReference type="NCBI Taxonomy" id="1204539"/>
    <lineage>
        <taxon>Viruses</taxon>
        <taxon>Duplodnaviria</taxon>
        <taxon>Heunggongvirae</taxon>
        <taxon>Uroviricota</taxon>
        <taxon>Caudoviricetes</taxon>
        <taxon>Demerecviridae</taxon>
        <taxon>Mccorquodalevirinae</taxon>
        <taxon>Myunavirus</taxon>
        <taxon>Myunavirus My1</taxon>
    </lineage>
</organism>
<protein>
    <submittedName>
        <fullName evidence="1">Uncharacterized protein</fullName>
    </submittedName>
</protein>
<name>J9QGR0_9CAUD</name>
<reference evidence="1 2" key="1">
    <citation type="journal article" date="2012" name="J. Virol.">
        <title>Complete Genome Sequence of Pectobacterium carotovorum subsp. carotovorum Bacteriophage My1.</title>
        <authorList>
            <person name="Lee D.H."/>
            <person name="Lee J.H."/>
            <person name="Shin H."/>
            <person name="Ji S."/>
            <person name="Roh E."/>
            <person name="Jung K."/>
            <person name="Ryu S."/>
            <person name="Choi J."/>
            <person name="Heu S."/>
        </authorList>
    </citation>
    <scope>NUCLEOTIDE SEQUENCE [LARGE SCALE GENOMIC DNA]</scope>
</reference>
<gene>
    <name evidence="1" type="ORF">My1_066</name>
</gene>
<dbReference type="GeneID" id="13826768"/>
<sequence length="67" mass="7906">MNGKKAKLVRRVVKHGYGADPKEVQYSDTYQRTLVTGCGRELYQREKKVRKLFTYEGNRTSKPYHLK</sequence>
<dbReference type="Proteomes" id="UP000006280">
    <property type="component" value="Segment"/>
</dbReference>
<proteinExistence type="predicted"/>
<evidence type="ECO:0000313" key="2">
    <source>
        <dbReference type="Proteomes" id="UP000006280"/>
    </source>
</evidence>
<dbReference type="EMBL" id="JX195166">
    <property type="protein sequence ID" value="AFQ22225.1"/>
    <property type="molecule type" value="Genomic_DNA"/>
</dbReference>
<dbReference type="KEGG" id="vg:13826768"/>
<evidence type="ECO:0000313" key="1">
    <source>
        <dbReference type="EMBL" id="AFQ22225.1"/>
    </source>
</evidence>
<keyword evidence="2" id="KW-1185">Reference proteome</keyword>